<dbReference type="EMBL" id="JADBGQ010000002">
    <property type="protein sequence ID" value="KAG5412381.1"/>
    <property type="molecule type" value="Genomic_DNA"/>
</dbReference>
<keyword evidence="3" id="KW-0805">Transcription regulation</keyword>
<evidence type="ECO:0000256" key="5">
    <source>
        <dbReference type="ARBA" id="ARBA00023159"/>
    </source>
</evidence>
<dbReference type="PROSITE" id="PS50090">
    <property type="entry name" value="MYB_LIKE"/>
    <property type="match status" value="2"/>
</dbReference>
<keyword evidence="6" id="KW-0804">Transcription</keyword>
<evidence type="ECO:0000256" key="7">
    <source>
        <dbReference type="ARBA" id="ARBA00023242"/>
    </source>
</evidence>
<evidence type="ECO:0000259" key="9">
    <source>
        <dbReference type="PROSITE" id="PS50090"/>
    </source>
</evidence>
<dbReference type="InterPro" id="IPR009057">
    <property type="entry name" value="Homeodomain-like_sf"/>
</dbReference>
<comment type="subcellular location">
    <subcellularLocation>
        <location evidence="1">Nucleus</location>
    </subcellularLocation>
</comment>
<dbReference type="PROSITE" id="PS51294">
    <property type="entry name" value="HTH_MYB"/>
    <property type="match status" value="2"/>
</dbReference>
<evidence type="ECO:0000256" key="2">
    <source>
        <dbReference type="ARBA" id="ARBA00022737"/>
    </source>
</evidence>
<keyword evidence="12" id="KW-1185">Reference proteome</keyword>
<dbReference type="PANTHER" id="PTHR48000">
    <property type="entry name" value="OS09G0431300 PROTEIN"/>
    <property type="match status" value="1"/>
</dbReference>
<feature type="domain" description="HTH myb-type" evidence="10">
    <location>
        <begin position="340"/>
        <end position="388"/>
    </location>
</feature>
<dbReference type="SMART" id="SM00717">
    <property type="entry name" value="SANT"/>
    <property type="match status" value="2"/>
</dbReference>
<gene>
    <name evidence="11" type="primary">A02p059880.1_BraROA</name>
    <name evidence="11" type="ORF">IGI04_008700</name>
</gene>
<evidence type="ECO:0000256" key="3">
    <source>
        <dbReference type="ARBA" id="ARBA00023015"/>
    </source>
</evidence>
<dbReference type="Gene3D" id="1.10.10.60">
    <property type="entry name" value="Homeodomain-like"/>
    <property type="match status" value="2"/>
</dbReference>
<feature type="domain" description="HTH myb-type" evidence="10">
    <location>
        <begin position="389"/>
        <end position="443"/>
    </location>
</feature>
<dbReference type="InterPro" id="IPR017930">
    <property type="entry name" value="Myb_dom"/>
</dbReference>
<feature type="domain" description="Myb-like" evidence="9">
    <location>
        <begin position="389"/>
        <end position="439"/>
    </location>
</feature>
<accession>A0ABQ7NNE0</accession>
<keyword evidence="5" id="KW-0010">Activator</keyword>
<dbReference type="SUPFAM" id="SSF46689">
    <property type="entry name" value="Homeodomain-like"/>
    <property type="match status" value="1"/>
</dbReference>
<evidence type="ECO:0000256" key="1">
    <source>
        <dbReference type="ARBA" id="ARBA00004123"/>
    </source>
</evidence>
<dbReference type="CDD" id="cd00167">
    <property type="entry name" value="SANT"/>
    <property type="match status" value="2"/>
</dbReference>
<dbReference type="Proteomes" id="UP000823674">
    <property type="component" value="Chromosome A02"/>
</dbReference>
<evidence type="ECO:0000256" key="6">
    <source>
        <dbReference type="ARBA" id="ARBA00023163"/>
    </source>
</evidence>
<feature type="compositionally biased region" description="Pro residues" evidence="8">
    <location>
        <begin position="13"/>
        <end position="22"/>
    </location>
</feature>
<dbReference type="Pfam" id="PF00249">
    <property type="entry name" value="Myb_DNA-binding"/>
    <property type="match status" value="2"/>
</dbReference>
<comment type="caution">
    <text evidence="11">The sequence shown here is derived from an EMBL/GenBank/DDBJ whole genome shotgun (WGS) entry which is preliminary data.</text>
</comment>
<keyword evidence="4" id="KW-0238">DNA-binding</keyword>
<evidence type="ECO:0000313" key="11">
    <source>
        <dbReference type="EMBL" id="KAG5412381.1"/>
    </source>
</evidence>
<keyword evidence="7" id="KW-0539">Nucleus</keyword>
<dbReference type="PANTHER" id="PTHR48000:SF3">
    <property type="entry name" value="(RAPE) HYPOTHETICAL PROTEIN"/>
    <property type="match status" value="1"/>
</dbReference>
<sequence length="697" mass="77363">MLLMRTAPAPSRFRPPPDPPPCGRFHGSLQLQPSSSVSNFKKQLSSPMAPVVTASSPSPLHLPPPLLRLRLPPDLPPPWSSATVPFESLSPPEPPDPPDASLSLVIHRLFDTPFTLSQASFNIPNLASDGVVSLVLVDGTIFGSKCLYPAVCSAFFSRLVVWRRHCSSLTCVGSLTLPFILVCFLSSISVCSLVEWSERFVVYVAPDLSVMDLDYNVPMNFVSFGSTSMPVDGSQVALVRSSTAVCSLLSVFSPALGAVISCYLSWWQIEGKLVGTLIPVNRVMKEFHYPMDSFVEQFLFPIFPSMWSELDGQASLVLQGYSSWLMLFSAFVAVFVTFEKGPWSPEEDAKLKDYIESSGTGGNWIALPQKIGLRRCGKSCRLRWLNYLRPNIKHGGFSEEEDNIICNLYVTIGSRWSIIAAQLPGRTDNDIKNYWNTRLKKKLLNKQRKEFQEARMKQEMVMMKRQQQGQGQCQSNGSTDLYLNNMFRSSPWPLLPHLPPPHSQVPLVMMEPTSCNYYQPTPSCALEQKPLIPLKNMVKIEAEPERSNPDHHYPEDSMTNSFDLSFSQLLLDPNYYLESGGGEGEFALMSSSTNSPLPNTSSDHHQHQKEITQWFGSSNFQTEAINDVFLNNNNLANFETNDENAKLYANSSVAGAGAAFAGGTTSTSADQSTISWEDITSLVNSDDARYFNGPNNV</sequence>
<proteinExistence type="predicted"/>
<dbReference type="InterPro" id="IPR001005">
    <property type="entry name" value="SANT/Myb"/>
</dbReference>
<evidence type="ECO:0000259" key="10">
    <source>
        <dbReference type="PROSITE" id="PS51294"/>
    </source>
</evidence>
<evidence type="ECO:0000256" key="8">
    <source>
        <dbReference type="SAM" id="MobiDB-lite"/>
    </source>
</evidence>
<reference evidence="11 12" key="1">
    <citation type="submission" date="2021-03" db="EMBL/GenBank/DDBJ databases">
        <authorList>
            <person name="King G.J."/>
            <person name="Bancroft I."/>
            <person name="Baten A."/>
            <person name="Bloomfield J."/>
            <person name="Borpatragohain P."/>
            <person name="He Z."/>
            <person name="Irish N."/>
            <person name="Irwin J."/>
            <person name="Liu K."/>
            <person name="Mauleon R.P."/>
            <person name="Moore J."/>
            <person name="Morris R."/>
            <person name="Ostergaard L."/>
            <person name="Wang B."/>
            <person name="Wells R."/>
        </authorList>
    </citation>
    <scope>NUCLEOTIDE SEQUENCE [LARGE SCALE GENOMIC DNA]</scope>
    <source>
        <strain evidence="11">R-o-18</strain>
        <tissue evidence="11">Leaf</tissue>
    </source>
</reference>
<protein>
    <submittedName>
        <fullName evidence="11">Uncharacterized protein</fullName>
    </submittedName>
</protein>
<evidence type="ECO:0000256" key="4">
    <source>
        <dbReference type="ARBA" id="ARBA00023125"/>
    </source>
</evidence>
<feature type="region of interest" description="Disordered" evidence="8">
    <location>
        <begin position="1"/>
        <end position="30"/>
    </location>
</feature>
<organism evidence="11 12">
    <name type="scientific">Brassica rapa subsp. trilocularis</name>
    <dbReference type="NCBI Taxonomy" id="1813537"/>
    <lineage>
        <taxon>Eukaryota</taxon>
        <taxon>Viridiplantae</taxon>
        <taxon>Streptophyta</taxon>
        <taxon>Embryophyta</taxon>
        <taxon>Tracheophyta</taxon>
        <taxon>Spermatophyta</taxon>
        <taxon>Magnoliopsida</taxon>
        <taxon>eudicotyledons</taxon>
        <taxon>Gunneridae</taxon>
        <taxon>Pentapetalae</taxon>
        <taxon>rosids</taxon>
        <taxon>malvids</taxon>
        <taxon>Brassicales</taxon>
        <taxon>Brassicaceae</taxon>
        <taxon>Brassiceae</taxon>
        <taxon>Brassica</taxon>
    </lineage>
</organism>
<keyword evidence="2" id="KW-0677">Repeat</keyword>
<name>A0ABQ7NNE0_BRACM</name>
<evidence type="ECO:0000313" key="12">
    <source>
        <dbReference type="Proteomes" id="UP000823674"/>
    </source>
</evidence>
<feature type="domain" description="Myb-like" evidence="9">
    <location>
        <begin position="340"/>
        <end position="388"/>
    </location>
</feature>